<evidence type="ECO:0000313" key="3">
    <source>
        <dbReference type="Proteomes" id="UP000233551"/>
    </source>
</evidence>
<sequence length="174" mass="19211">MGGDGWERCVRGCKRYLNCVVEGREEGLSRRPWVLAVARCRSVPGCRLLVLGLGPREPCQKRRLREFGGWGARLKQDVSESRLDMSLVTLAPRGIFRVPYWAPFDASVPNGVAKLCAPEFRLVGARMRAPMQRGLGVSTFSETRDGRTHPGATGVGEQASDDLSELYKASRGTF</sequence>
<dbReference type="EMBL" id="PGOL01000742">
    <property type="protein sequence ID" value="PKI65577.1"/>
    <property type="molecule type" value="Genomic_DNA"/>
</dbReference>
<evidence type="ECO:0000256" key="1">
    <source>
        <dbReference type="SAM" id="MobiDB-lite"/>
    </source>
</evidence>
<organism evidence="2 3">
    <name type="scientific">Punica granatum</name>
    <name type="common">Pomegranate</name>
    <dbReference type="NCBI Taxonomy" id="22663"/>
    <lineage>
        <taxon>Eukaryota</taxon>
        <taxon>Viridiplantae</taxon>
        <taxon>Streptophyta</taxon>
        <taxon>Embryophyta</taxon>
        <taxon>Tracheophyta</taxon>
        <taxon>Spermatophyta</taxon>
        <taxon>Magnoliopsida</taxon>
        <taxon>eudicotyledons</taxon>
        <taxon>Gunneridae</taxon>
        <taxon>Pentapetalae</taxon>
        <taxon>rosids</taxon>
        <taxon>malvids</taxon>
        <taxon>Myrtales</taxon>
        <taxon>Lythraceae</taxon>
        <taxon>Punica</taxon>
    </lineage>
</organism>
<accession>A0A2I0KAL3</accession>
<protein>
    <submittedName>
        <fullName evidence="2">Uncharacterized protein</fullName>
    </submittedName>
</protein>
<dbReference type="AlphaFoldDB" id="A0A2I0KAL3"/>
<reference evidence="2 3" key="1">
    <citation type="submission" date="2017-11" db="EMBL/GenBank/DDBJ databases">
        <title>De-novo sequencing of pomegranate (Punica granatum L.) genome.</title>
        <authorList>
            <person name="Akparov Z."/>
            <person name="Amiraslanov A."/>
            <person name="Hajiyeva S."/>
            <person name="Abbasov M."/>
            <person name="Kaur K."/>
            <person name="Hamwieh A."/>
            <person name="Solovyev V."/>
            <person name="Salamov A."/>
            <person name="Braich B."/>
            <person name="Kosarev P."/>
            <person name="Mahmoud A."/>
            <person name="Hajiyev E."/>
            <person name="Babayeva S."/>
            <person name="Izzatullayeva V."/>
            <person name="Mammadov A."/>
            <person name="Mammadov A."/>
            <person name="Sharifova S."/>
            <person name="Ojaghi J."/>
            <person name="Eynullazada K."/>
            <person name="Bayramov B."/>
            <person name="Abdulazimova A."/>
            <person name="Shahmuradov I."/>
        </authorList>
    </citation>
    <scope>NUCLEOTIDE SEQUENCE [LARGE SCALE GENOMIC DNA]</scope>
    <source>
        <strain evidence="3">cv. AG2017</strain>
        <tissue evidence="2">Leaf</tissue>
    </source>
</reference>
<evidence type="ECO:0000313" key="2">
    <source>
        <dbReference type="EMBL" id="PKI65577.1"/>
    </source>
</evidence>
<keyword evidence="3" id="KW-1185">Reference proteome</keyword>
<proteinExistence type="predicted"/>
<name>A0A2I0KAL3_PUNGR</name>
<feature type="region of interest" description="Disordered" evidence="1">
    <location>
        <begin position="138"/>
        <end position="160"/>
    </location>
</feature>
<comment type="caution">
    <text evidence="2">The sequence shown here is derived from an EMBL/GenBank/DDBJ whole genome shotgun (WGS) entry which is preliminary data.</text>
</comment>
<gene>
    <name evidence="2" type="ORF">CRG98_014077</name>
</gene>
<dbReference type="Proteomes" id="UP000233551">
    <property type="component" value="Unassembled WGS sequence"/>
</dbReference>